<keyword evidence="2" id="KW-1185">Reference proteome</keyword>
<organism evidence="1 2">
    <name type="scientific">Cloeon dipterum</name>
    <dbReference type="NCBI Taxonomy" id="197152"/>
    <lineage>
        <taxon>Eukaryota</taxon>
        <taxon>Metazoa</taxon>
        <taxon>Ecdysozoa</taxon>
        <taxon>Arthropoda</taxon>
        <taxon>Hexapoda</taxon>
        <taxon>Insecta</taxon>
        <taxon>Pterygota</taxon>
        <taxon>Palaeoptera</taxon>
        <taxon>Ephemeroptera</taxon>
        <taxon>Pisciforma</taxon>
        <taxon>Baetidae</taxon>
        <taxon>Cloeon</taxon>
    </lineage>
</organism>
<reference evidence="1 2" key="1">
    <citation type="submission" date="2020-04" db="EMBL/GenBank/DDBJ databases">
        <authorList>
            <person name="Alioto T."/>
            <person name="Alioto T."/>
            <person name="Gomez Garrido J."/>
        </authorList>
    </citation>
    <scope>NUCLEOTIDE SEQUENCE [LARGE SCALE GENOMIC DNA]</scope>
</reference>
<evidence type="ECO:0000313" key="2">
    <source>
        <dbReference type="Proteomes" id="UP000494165"/>
    </source>
</evidence>
<evidence type="ECO:0000313" key="1">
    <source>
        <dbReference type="EMBL" id="CAB3387347.1"/>
    </source>
</evidence>
<name>A0A8S1DY77_9INSE</name>
<gene>
    <name evidence="1" type="ORF">CLODIP_2_CD06205</name>
</gene>
<sequence length="398" mass="46408">MEPPKLLDQAIKALYDNIDKYDKDLVKTIIVPFRQKMLKEILEMEENHHSKCDGREDQFVKEWAMLPFLINSKFYTKLDTYYFTRIYCHSATLSNSRFQEFIRCLGANTPNLRELNLYCPTHNGEYSLEERELNSIILLKNLAFLTISRVSVPLSGIMDISRRCEKLKMLEASDVTIDVESSRVTFRNDFVYVYMDSRHFVPGRMNLWMDTTMQKLDPRYAENKQYTKLCLRPNKSSDFILVHMFAEKLSDIEIDFSRLKDVEEMNDFPLLPELKYAKMHCGGESANALRCFMKRNGETLHELSLEGVDIKENMTWHEIDSLCPNLQSLQLYSCILSGIMHHSLSMRCSTSNDSNGSLKNSRNHLIKSHFRALCQRRSSKTSTLTYPILTSGTICHRH</sequence>
<dbReference type="OrthoDB" id="1924287at2759"/>
<protein>
    <submittedName>
        <fullName evidence="1">Uncharacterized protein</fullName>
    </submittedName>
</protein>
<accession>A0A8S1DY77</accession>
<dbReference type="EMBL" id="CADEPI010000566">
    <property type="protein sequence ID" value="CAB3387347.1"/>
    <property type="molecule type" value="Genomic_DNA"/>
</dbReference>
<dbReference type="InterPro" id="IPR032675">
    <property type="entry name" value="LRR_dom_sf"/>
</dbReference>
<dbReference type="Gene3D" id="3.80.10.10">
    <property type="entry name" value="Ribonuclease Inhibitor"/>
    <property type="match status" value="1"/>
</dbReference>
<comment type="caution">
    <text evidence="1">The sequence shown here is derived from an EMBL/GenBank/DDBJ whole genome shotgun (WGS) entry which is preliminary data.</text>
</comment>
<dbReference type="Proteomes" id="UP000494165">
    <property type="component" value="Unassembled WGS sequence"/>
</dbReference>
<proteinExistence type="predicted"/>
<dbReference type="SUPFAM" id="SSF52047">
    <property type="entry name" value="RNI-like"/>
    <property type="match status" value="1"/>
</dbReference>
<dbReference type="AlphaFoldDB" id="A0A8S1DY77"/>